<dbReference type="InterPro" id="IPR028082">
    <property type="entry name" value="Peripla_BP_I"/>
</dbReference>
<evidence type="ECO:0000313" key="7">
    <source>
        <dbReference type="Proteomes" id="UP000002212"/>
    </source>
</evidence>
<evidence type="ECO:0000256" key="2">
    <source>
        <dbReference type="ARBA" id="ARBA00023015"/>
    </source>
</evidence>
<dbReference type="InterPro" id="IPR000843">
    <property type="entry name" value="HTH_LacI"/>
</dbReference>
<dbReference type="PROSITE" id="PS50932">
    <property type="entry name" value="HTH_LACI_2"/>
    <property type="match status" value="1"/>
</dbReference>
<organism evidence="6 7">
    <name type="scientific">Rhodococcus opacus (strain B4)</name>
    <dbReference type="NCBI Taxonomy" id="632772"/>
    <lineage>
        <taxon>Bacteria</taxon>
        <taxon>Bacillati</taxon>
        <taxon>Actinomycetota</taxon>
        <taxon>Actinomycetes</taxon>
        <taxon>Mycobacteriales</taxon>
        <taxon>Nocardiaceae</taxon>
        <taxon>Rhodococcus</taxon>
    </lineage>
</organism>
<dbReference type="Gene3D" id="1.10.260.40">
    <property type="entry name" value="lambda repressor-like DNA-binding domains"/>
    <property type="match status" value="1"/>
</dbReference>
<dbReference type="SUPFAM" id="SSF53822">
    <property type="entry name" value="Periplasmic binding protein-like I"/>
    <property type="match status" value="1"/>
</dbReference>
<evidence type="ECO:0000256" key="3">
    <source>
        <dbReference type="ARBA" id="ARBA00023125"/>
    </source>
</evidence>
<dbReference type="SMART" id="SM00354">
    <property type="entry name" value="HTH_LACI"/>
    <property type="match status" value="1"/>
</dbReference>
<dbReference type="CDD" id="cd06267">
    <property type="entry name" value="PBP1_LacI_sugar_binding-like"/>
    <property type="match status" value="1"/>
</dbReference>
<dbReference type="SUPFAM" id="SSF47413">
    <property type="entry name" value="lambda repressor-like DNA-binding domains"/>
    <property type="match status" value="1"/>
</dbReference>
<dbReference type="KEGG" id="rop:ROP_70830"/>
<evidence type="ECO:0000259" key="5">
    <source>
        <dbReference type="PROSITE" id="PS50932"/>
    </source>
</evidence>
<keyword evidence="1" id="KW-0678">Repressor</keyword>
<gene>
    <name evidence="6" type="ordered locus">ROP_70830</name>
</gene>
<dbReference type="HOGENOM" id="CLU_037628_6_1_11"/>
<dbReference type="AlphaFoldDB" id="C1B5R9"/>
<protein>
    <submittedName>
        <fullName evidence="6">Putative LacI family transcriptional regulator</fullName>
    </submittedName>
</protein>
<dbReference type="STRING" id="632772.ROP_70830"/>
<keyword evidence="2" id="KW-0805">Transcription regulation</keyword>
<dbReference type="CDD" id="cd01392">
    <property type="entry name" value="HTH_LacI"/>
    <property type="match status" value="1"/>
</dbReference>
<accession>C1B5R9</accession>
<dbReference type="Proteomes" id="UP000002212">
    <property type="component" value="Chromosome"/>
</dbReference>
<evidence type="ECO:0000256" key="4">
    <source>
        <dbReference type="ARBA" id="ARBA00023163"/>
    </source>
</evidence>
<dbReference type="EMBL" id="AP011115">
    <property type="protein sequence ID" value="BAH55330.1"/>
    <property type="molecule type" value="Genomic_DNA"/>
</dbReference>
<sequence>MSTRGGEAARPKKRATLSDVAARAGVSRALVSIVIRDAPGASEATRERVMRAADELGYRPDVRAQMLARSRSKLIGTVFGMTGTFHFDVLDGLYTAAADRGYELILSALTQSRDENRAVESLQDFRFDALIMLGPATPKPVLAGKVPLVVVGWHVDDPAVDVVRTSDADGMAMAVEHLVQRGHRRIVHVDGGEGAVADSRREGFAEAMRARGLADDARVLPGGLTQFEGYTAARTMLDDPRLPTAVVAFNDEVAVSVLEAFMHAGHRVPQDISIIGWDNSAVSKLPHIRLTTVAQDPRRMAKLAIDRAIDRMEGTAVDERELVLEPTLMVRATTGPARQD</sequence>
<dbReference type="PANTHER" id="PTHR30146:SF148">
    <property type="entry name" value="HTH-TYPE TRANSCRIPTIONAL REPRESSOR PURR-RELATED"/>
    <property type="match status" value="1"/>
</dbReference>
<feature type="domain" description="HTH lacI-type" evidence="5">
    <location>
        <begin position="15"/>
        <end position="69"/>
    </location>
</feature>
<reference evidence="6 7" key="1">
    <citation type="submission" date="2009-03" db="EMBL/GenBank/DDBJ databases">
        <title>Comparison of the complete genome sequences of Rhodococcus erythropolis PR4 and Rhodococcus opacus B4.</title>
        <authorList>
            <person name="Takarada H."/>
            <person name="Sekine M."/>
            <person name="Hosoyama A."/>
            <person name="Yamada R."/>
            <person name="Fujisawa T."/>
            <person name="Omata S."/>
            <person name="Shimizu A."/>
            <person name="Tsukatani N."/>
            <person name="Tanikawa S."/>
            <person name="Fujita N."/>
            <person name="Harayama S."/>
        </authorList>
    </citation>
    <scope>NUCLEOTIDE SEQUENCE [LARGE SCALE GENOMIC DNA]</scope>
    <source>
        <strain evidence="6 7">B4</strain>
    </source>
</reference>
<dbReference type="GO" id="GO:0000976">
    <property type="term" value="F:transcription cis-regulatory region binding"/>
    <property type="evidence" value="ECO:0007669"/>
    <property type="project" value="TreeGrafter"/>
</dbReference>
<dbReference type="Pfam" id="PF00356">
    <property type="entry name" value="LacI"/>
    <property type="match status" value="1"/>
</dbReference>
<dbReference type="OrthoDB" id="37081at2"/>
<name>C1B5R9_RHOOB</name>
<keyword evidence="4" id="KW-0804">Transcription</keyword>
<dbReference type="RefSeq" id="WP_015890753.1">
    <property type="nucleotide sequence ID" value="NC_012522.1"/>
</dbReference>
<dbReference type="GO" id="GO:0003700">
    <property type="term" value="F:DNA-binding transcription factor activity"/>
    <property type="evidence" value="ECO:0007669"/>
    <property type="project" value="TreeGrafter"/>
</dbReference>
<dbReference type="PANTHER" id="PTHR30146">
    <property type="entry name" value="LACI-RELATED TRANSCRIPTIONAL REPRESSOR"/>
    <property type="match status" value="1"/>
</dbReference>
<dbReference type="InterPro" id="IPR010982">
    <property type="entry name" value="Lambda_DNA-bd_dom_sf"/>
</dbReference>
<dbReference type="Gene3D" id="3.40.50.2300">
    <property type="match status" value="2"/>
</dbReference>
<evidence type="ECO:0000313" key="6">
    <source>
        <dbReference type="EMBL" id="BAH55330.1"/>
    </source>
</evidence>
<dbReference type="InterPro" id="IPR046335">
    <property type="entry name" value="LacI/GalR-like_sensor"/>
</dbReference>
<proteinExistence type="predicted"/>
<dbReference type="PATRIC" id="fig|632772.20.peg.7391"/>
<dbReference type="Pfam" id="PF13377">
    <property type="entry name" value="Peripla_BP_3"/>
    <property type="match status" value="1"/>
</dbReference>
<keyword evidence="3" id="KW-0238">DNA-binding</keyword>
<evidence type="ECO:0000256" key="1">
    <source>
        <dbReference type="ARBA" id="ARBA00022491"/>
    </source>
</evidence>